<dbReference type="InterPro" id="IPR048866">
    <property type="entry name" value="ORC5_lid"/>
</dbReference>
<name>A0A6G1FW11_9PEZI</name>
<evidence type="ECO:0000256" key="2">
    <source>
        <dbReference type="ARBA" id="ARBA00006269"/>
    </source>
</evidence>
<dbReference type="EMBL" id="ML975168">
    <property type="protein sequence ID" value="KAF1810095.1"/>
    <property type="molecule type" value="Genomic_DNA"/>
</dbReference>
<dbReference type="AlphaFoldDB" id="A0A6G1FW11"/>
<evidence type="ECO:0000256" key="4">
    <source>
        <dbReference type="ARBA" id="ARBA00022741"/>
    </source>
</evidence>
<reference evidence="12" key="2">
    <citation type="submission" date="2020-04" db="EMBL/GenBank/DDBJ databases">
        <authorList>
            <consortium name="NCBI Genome Project"/>
        </authorList>
    </citation>
    <scope>NUCLEOTIDE SEQUENCE</scope>
    <source>
        <strain evidence="12">CBS 781.70</strain>
    </source>
</reference>
<evidence type="ECO:0000259" key="9">
    <source>
        <dbReference type="Pfam" id="PF21639"/>
    </source>
</evidence>
<dbReference type="Pfam" id="PF14630">
    <property type="entry name" value="ORC5_C"/>
    <property type="match status" value="1"/>
</dbReference>
<evidence type="ECO:0000256" key="6">
    <source>
        <dbReference type="ARBA" id="ARBA00023242"/>
    </source>
</evidence>
<dbReference type="OrthoDB" id="365981at2759"/>
<dbReference type="InterPro" id="IPR041664">
    <property type="entry name" value="AAA_16"/>
</dbReference>
<dbReference type="Pfam" id="PF21639">
    <property type="entry name" value="ORC5_lid"/>
    <property type="match status" value="1"/>
</dbReference>
<evidence type="ECO:0000313" key="11">
    <source>
        <dbReference type="Proteomes" id="UP000504638"/>
    </source>
</evidence>
<feature type="domain" description="Origin recognition complex subunit 5 C-terminal" evidence="8">
    <location>
        <begin position="284"/>
        <end position="420"/>
    </location>
</feature>
<reference evidence="12" key="3">
    <citation type="submission" date="2025-04" db="UniProtKB">
        <authorList>
            <consortium name="RefSeq"/>
        </authorList>
    </citation>
    <scope>IDENTIFICATION</scope>
    <source>
        <strain evidence="12">CBS 781.70</strain>
    </source>
</reference>
<organism evidence="10">
    <name type="scientific">Eremomyces bilateralis CBS 781.70</name>
    <dbReference type="NCBI Taxonomy" id="1392243"/>
    <lineage>
        <taxon>Eukaryota</taxon>
        <taxon>Fungi</taxon>
        <taxon>Dikarya</taxon>
        <taxon>Ascomycota</taxon>
        <taxon>Pezizomycotina</taxon>
        <taxon>Dothideomycetes</taxon>
        <taxon>Dothideomycetes incertae sedis</taxon>
        <taxon>Eremomycetales</taxon>
        <taxon>Eremomycetaceae</taxon>
        <taxon>Eremomyces</taxon>
    </lineage>
</organism>
<dbReference type="SUPFAM" id="SSF52540">
    <property type="entry name" value="P-loop containing nucleoside triphosphate hydrolases"/>
    <property type="match status" value="1"/>
</dbReference>
<feature type="domain" description="Orc1-like AAA ATPase" evidence="7">
    <location>
        <begin position="14"/>
        <end position="68"/>
    </location>
</feature>
<dbReference type="GO" id="GO:0005664">
    <property type="term" value="C:nuclear origin of replication recognition complex"/>
    <property type="evidence" value="ECO:0007669"/>
    <property type="project" value="TreeGrafter"/>
</dbReference>
<comment type="similarity">
    <text evidence="2">Belongs to the ORC5 family.</text>
</comment>
<reference evidence="10 12" key="1">
    <citation type="submission" date="2020-01" db="EMBL/GenBank/DDBJ databases">
        <authorList>
            <consortium name="DOE Joint Genome Institute"/>
            <person name="Haridas S."/>
            <person name="Albert R."/>
            <person name="Binder M."/>
            <person name="Bloem J."/>
            <person name="Labutti K."/>
            <person name="Salamov A."/>
            <person name="Andreopoulos B."/>
            <person name="Baker S.E."/>
            <person name="Barry K."/>
            <person name="Bills G."/>
            <person name="Bluhm B.H."/>
            <person name="Cannon C."/>
            <person name="Castanera R."/>
            <person name="Culley D.E."/>
            <person name="Daum C."/>
            <person name="Ezra D."/>
            <person name="Gonzalez J.B."/>
            <person name="Henrissat B."/>
            <person name="Kuo A."/>
            <person name="Liang C."/>
            <person name="Lipzen A."/>
            <person name="Lutzoni F."/>
            <person name="Magnuson J."/>
            <person name="Mondo S."/>
            <person name="Nolan M."/>
            <person name="Ohm R."/>
            <person name="Pangilinan J."/>
            <person name="Park H.-J."/>
            <person name="Ramirez L."/>
            <person name="Alfaro M."/>
            <person name="Sun H."/>
            <person name="Tritt A."/>
            <person name="Yoshinaga Y."/>
            <person name="Zwiers L.-H."/>
            <person name="Turgeon B.G."/>
            <person name="Goodwin S.B."/>
            <person name="Spatafora J.W."/>
            <person name="Crous P.W."/>
            <person name="Grigoriev I.V."/>
        </authorList>
    </citation>
    <scope>NUCLEOTIDE SEQUENCE</scope>
    <source>
        <strain evidence="10 12">CBS 781.70</strain>
    </source>
</reference>
<evidence type="ECO:0000256" key="1">
    <source>
        <dbReference type="ARBA" id="ARBA00004123"/>
    </source>
</evidence>
<dbReference type="GO" id="GO:0006270">
    <property type="term" value="P:DNA replication initiation"/>
    <property type="evidence" value="ECO:0007669"/>
    <property type="project" value="TreeGrafter"/>
</dbReference>
<dbReference type="PANTHER" id="PTHR12705">
    <property type="entry name" value="ORIGIN RECOGNITION COMPLEX SUBUNIT 5"/>
    <property type="match status" value="1"/>
</dbReference>
<dbReference type="RefSeq" id="XP_033531726.1">
    <property type="nucleotide sequence ID" value="XM_033682197.1"/>
</dbReference>
<keyword evidence="5" id="KW-0067">ATP-binding</keyword>
<evidence type="ECO:0000259" key="7">
    <source>
        <dbReference type="Pfam" id="PF13191"/>
    </source>
</evidence>
<dbReference type="Pfam" id="PF13191">
    <property type="entry name" value="AAA_16"/>
    <property type="match status" value="1"/>
</dbReference>
<accession>A0A6G1FW11</accession>
<keyword evidence="4" id="KW-0547">Nucleotide-binding</keyword>
<feature type="domain" description="ORC5 lid" evidence="9">
    <location>
        <begin position="197"/>
        <end position="249"/>
    </location>
</feature>
<keyword evidence="3" id="KW-0235">DNA replication</keyword>
<evidence type="ECO:0000313" key="10">
    <source>
        <dbReference type="EMBL" id="KAF1810095.1"/>
    </source>
</evidence>
<dbReference type="InterPro" id="IPR047088">
    <property type="entry name" value="ORC5_C"/>
</dbReference>
<evidence type="ECO:0000256" key="3">
    <source>
        <dbReference type="ARBA" id="ARBA00022705"/>
    </source>
</evidence>
<dbReference type="PANTHER" id="PTHR12705:SF0">
    <property type="entry name" value="ORIGIN RECOGNITION COMPLEX SUBUNIT 5"/>
    <property type="match status" value="1"/>
</dbReference>
<evidence type="ECO:0000259" key="8">
    <source>
        <dbReference type="Pfam" id="PF14630"/>
    </source>
</evidence>
<keyword evidence="6" id="KW-0539">Nucleus</keyword>
<dbReference type="Proteomes" id="UP000504638">
    <property type="component" value="Unplaced"/>
</dbReference>
<proteinExistence type="inferred from homology"/>
<dbReference type="InterPro" id="IPR020796">
    <property type="entry name" value="ORC5"/>
</dbReference>
<evidence type="ECO:0000313" key="12">
    <source>
        <dbReference type="RefSeq" id="XP_033531726.1"/>
    </source>
</evidence>
<dbReference type="GO" id="GO:0003688">
    <property type="term" value="F:DNA replication origin binding"/>
    <property type="evidence" value="ECO:0007669"/>
    <property type="project" value="TreeGrafter"/>
</dbReference>
<sequence length="423" mass="46538">MLPNEIIDLLTSQITCRDQQIRALTTLYASPLPSPRLLCLHGLPSTGKSLVLTAVLKESERPYAGVLREVIGGLEGGKRGLNEGEEGVEEGKGKRLVLVFEGIDRLREASTMLIPALARIGERIPNLSLIFTLRIPNPSLFHTHIPHLPFPAYTRPQSLHLLSLSPLPIFPPASLPSITDTTGYTAQQAADDSAWLWGRFTALMWDTLGKGAARDVVSLRKVCGRLWGRFTEGVREGEFGTRDFARLVVGGRGLVQGEEGLGVGVGRVLGRNLGEEKKEGSENLPYYSKYILCAAYLASYNPPRTDLMFFAKSTDKKRRRKSYTGKVQKHRKIPRTLLGPSPFPVDRMLAILHAIVPDPLPPTADLLTQVATLTTLRLLLRSGSAGADVLDSGCKWRTNYSWDYVSALGRTVGFELRDFLAEG</sequence>
<keyword evidence="11" id="KW-1185">Reference proteome</keyword>
<dbReference type="InterPro" id="IPR027417">
    <property type="entry name" value="P-loop_NTPase"/>
</dbReference>
<comment type="subcellular location">
    <subcellularLocation>
        <location evidence="1">Nucleus</location>
    </subcellularLocation>
</comment>
<dbReference type="GeneID" id="54422767"/>
<protein>
    <submittedName>
        <fullName evidence="10 12">Uncharacterized protein</fullName>
    </submittedName>
</protein>
<gene>
    <name evidence="10 12" type="ORF">P152DRAFT_493353</name>
</gene>
<evidence type="ECO:0000256" key="5">
    <source>
        <dbReference type="ARBA" id="ARBA00022840"/>
    </source>
</evidence>